<dbReference type="GO" id="GO:0009228">
    <property type="term" value="P:thiamine biosynthetic process"/>
    <property type="evidence" value="ECO:0007669"/>
    <property type="project" value="UniProtKB-KW"/>
</dbReference>
<evidence type="ECO:0000256" key="11">
    <source>
        <dbReference type="ARBA" id="ARBA00023052"/>
    </source>
</evidence>
<dbReference type="NCBIfam" id="NF003933">
    <property type="entry name" value="PRK05444.2-2"/>
    <property type="match status" value="1"/>
</dbReference>
<evidence type="ECO:0000259" key="13">
    <source>
        <dbReference type="SMART" id="SM00861"/>
    </source>
</evidence>
<dbReference type="EC" id="2.2.1.7" evidence="6"/>
<dbReference type="CDD" id="cd02007">
    <property type="entry name" value="TPP_DXS"/>
    <property type="match status" value="1"/>
</dbReference>
<evidence type="ECO:0000313" key="14">
    <source>
        <dbReference type="EMBL" id="MPL94181.1"/>
    </source>
</evidence>
<comment type="subunit">
    <text evidence="5">Homodimer.</text>
</comment>
<dbReference type="Gene3D" id="3.40.50.970">
    <property type="match status" value="2"/>
</dbReference>
<dbReference type="InterPro" id="IPR020826">
    <property type="entry name" value="Transketolase_BS"/>
</dbReference>
<dbReference type="InterPro" id="IPR005477">
    <property type="entry name" value="Dxylulose-5-P_synthase"/>
</dbReference>
<dbReference type="SMART" id="SM00861">
    <property type="entry name" value="Transket_pyr"/>
    <property type="match status" value="1"/>
</dbReference>
<evidence type="ECO:0000256" key="9">
    <source>
        <dbReference type="ARBA" id="ARBA00022842"/>
    </source>
</evidence>
<keyword evidence="12" id="KW-0414">Isoprene biosynthesis</keyword>
<dbReference type="GO" id="GO:0005829">
    <property type="term" value="C:cytosol"/>
    <property type="evidence" value="ECO:0007669"/>
    <property type="project" value="TreeGrafter"/>
</dbReference>
<evidence type="ECO:0000256" key="4">
    <source>
        <dbReference type="ARBA" id="ARBA00011081"/>
    </source>
</evidence>
<comment type="similarity">
    <text evidence="4">Belongs to the transketolase family. DXPS subfamily.</text>
</comment>
<dbReference type="PANTHER" id="PTHR43322">
    <property type="entry name" value="1-D-DEOXYXYLULOSE 5-PHOSPHATE SYNTHASE-RELATED"/>
    <property type="match status" value="1"/>
</dbReference>
<evidence type="ECO:0000256" key="8">
    <source>
        <dbReference type="ARBA" id="ARBA00022723"/>
    </source>
</evidence>
<dbReference type="SUPFAM" id="SSF52518">
    <property type="entry name" value="Thiamin diphosphate-binding fold (THDP-binding)"/>
    <property type="match status" value="2"/>
</dbReference>
<keyword evidence="8" id="KW-0479">Metal-binding</keyword>
<keyword evidence="10" id="KW-0784">Thiamine biosynthesis</keyword>
<proteinExistence type="inferred from homology"/>
<gene>
    <name evidence="14" type="primary">dxs_30</name>
    <name evidence="14" type="ORF">SDC9_40331</name>
</gene>
<comment type="cofactor">
    <cofactor evidence="2">
        <name>thiamine diphosphate</name>
        <dbReference type="ChEBI" id="CHEBI:58937"/>
    </cofactor>
</comment>
<dbReference type="InterPro" id="IPR009014">
    <property type="entry name" value="Transketo_C/PFOR_II"/>
</dbReference>
<dbReference type="SUPFAM" id="SSF52922">
    <property type="entry name" value="TK C-terminal domain-like"/>
    <property type="match status" value="1"/>
</dbReference>
<dbReference type="UniPathway" id="UPA00064">
    <property type="reaction ID" value="UER00091"/>
</dbReference>
<dbReference type="NCBIfam" id="TIGR00204">
    <property type="entry name" value="dxs"/>
    <property type="match status" value="1"/>
</dbReference>
<evidence type="ECO:0000256" key="2">
    <source>
        <dbReference type="ARBA" id="ARBA00001964"/>
    </source>
</evidence>
<dbReference type="HAMAP" id="MF_00315">
    <property type="entry name" value="DXP_synth"/>
    <property type="match status" value="1"/>
</dbReference>
<dbReference type="FunFam" id="3.40.50.970:FF:000005">
    <property type="entry name" value="1-deoxy-D-xylulose-5-phosphate synthase"/>
    <property type="match status" value="1"/>
</dbReference>
<dbReference type="AlphaFoldDB" id="A0A644VS09"/>
<dbReference type="Gene3D" id="3.40.50.920">
    <property type="match status" value="1"/>
</dbReference>
<sequence>MVVKAGTYLSRIDGPEDLKNLTPQELKILAQEIRDFLVENMAWHPGHLGANLGVVELTIALHYIFNSPKDRMIWDVGHQSYIHKILTGRREVFHTIRQKDGISGFPKPSESEHDIFGTGHSSTSISAALGMAVGEQEKGLNNNHFIALIGDGSMTGGEAFEALNNIGAMKNNILVVLNDNGIAIDENTGSFTRYLTRITASHTYNKLKYRIWRVFRGTFIEKIANKTSTALKWTWLKKSNLFEAFNLRYFGPVDGHDLKQLISVLEDLRDINGPKILHVITKKGKGYKPAEKDQVTFHAPGRYDAKTGEILETSCDSVPPKYQVIYGKTLTELAEQNDDICAITPAMISGSSLNIMQNRFPERVFDVGIAEQHAVTFAAGLAKSGRIPFCTIYSTFLQRAYDQIIHDVAIQNLPVVFGIDRGGLVGEDGATHHGVFDLAYLRAVPNLIIASPLNSVQLRNLLYTAQLKKCGPFAIRYPRGNSEIKDWNTPFAEIGIGKAEKLRVGKDVAVLTIGQPGLDVISLYEKLSSQGISISHYNMIYLKPLDEESLHDACKTNKAVITIEDGTMKGGLGTAVAEFMMEHSYYLPFTKLGVPDHFIEHGTIAELKKECGFDADGIFSAIKDIFSKTNQTT</sequence>
<keyword evidence="9" id="KW-0460">Magnesium</keyword>
<dbReference type="InterPro" id="IPR005475">
    <property type="entry name" value="Transketolase-like_Pyr-bd"/>
</dbReference>
<evidence type="ECO:0000256" key="5">
    <source>
        <dbReference type="ARBA" id="ARBA00011738"/>
    </source>
</evidence>
<evidence type="ECO:0000256" key="3">
    <source>
        <dbReference type="ARBA" id="ARBA00004980"/>
    </source>
</evidence>
<organism evidence="14">
    <name type="scientific">bioreactor metagenome</name>
    <dbReference type="NCBI Taxonomy" id="1076179"/>
    <lineage>
        <taxon>unclassified sequences</taxon>
        <taxon>metagenomes</taxon>
        <taxon>ecological metagenomes</taxon>
    </lineage>
</organism>
<dbReference type="GO" id="GO:0019288">
    <property type="term" value="P:isopentenyl diphosphate biosynthetic process, methylerythritol 4-phosphate pathway"/>
    <property type="evidence" value="ECO:0007669"/>
    <property type="project" value="TreeGrafter"/>
</dbReference>
<evidence type="ECO:0000256" key="10">
    <source>
        <dbReference type="ARBA" id="ARBA00022977"/>
    </source>
</evidence>
<comment type="caution">
    <text evidence="14">The sequence shown here is derived from an EMBL/GenBank/DDBJ whole genome shotgun (WGS) entry which is preliminary data.</text>
</comment>
<dbReference type="GO" id="GO:0016114">
    <property type="term" value="P:terpenoid biosynthetic process"/>
    <property type="evidence" value="ECO:0007669"/>
    <property type="project" value="InterPro"/>
</dbReference>
<dbReference type="Pfam" id="PF13292">
    <property type="entry name" value="DXP_synthase_N"/>
    <property type="match status" value="1"/>
</dbReference>
<keyword evidence="7 14" id="KW-0808">Transferase</keyword>
<reference evidence="14" key="1">
    <citation type="submission" date="2019-08" db="EMBL/GenBank/DDBJ databases">
        <authorList>
            <person name="Kucharzyk K."/>
            <person name="Murdoch R.W."/>
            <person name="Higgins S."/>
            <person name="Loffler F."/>
        </authorList>
    </citation>
    <scope>NUCLEOTIDE SEQUENCE</scope>
</reference>
<evidence type="ECO:0000256" key="1">
    <source>
        <dbReference type="ARBA" id="ARBA00001946"/>
    </source>
</evidence>
<dbReference type="InterPro" id="IPR033248">
    <property type="entry name" value="Transketolase_C"/>
</dbReference>
<dbReference type="PANTHER" id="PTHR43322:SF5">
    <property type="entry name" value="1-DEOXY-D-XYLULOSE-5-PHOSPHATE SYNTHASE, CHLOROPLASTIC"/>
    <property type="match status" value="1"/>
</dbReference>
<evidence type="ECO:0000256" key="12">
    <source>
        <dbReference type="ARBA" id="ARBA00023229"/>
    </source>
</evidence>
<dbReference type="EMBL" id="VSSQ01000417">
    <property type="protein sequence ID" value="MPL94181.1"/>
    <property type="molecule type" value="Genomic_DNA"/>
</dbReference>
<comment type="cofactor">
    <cofactor evidence="1">
        <name>Mg(2+)</name>
        <dbReference type="ChEBI" id="CHEBI:18420"/>
    </cofactor>
</comment>
<dbReference type="Pfam" id="PF02779">
    <property type="entry name" value="Transket_pyr"/>
    <property type="match status" value="1"/>
</dbReference>
<dbReference type="CDD" id="cd07033">
    <property type="entry name" value="TPP_PYR_DXS_TK_like"/>
    <property type="match status" value="1"/>
</dbReference>
<dbReference type="GO" id="GO:0008661">
    <property type="term" value="F:1-deoxy-D-xylulose-5-phosphate synthase activity"/>
    <property type="evidence" value="ECO:0007669"/>
    <property type="project" value="UniProtKB-EC"/>
</dbReference>
<dbReference type="InterPro" id="IPR029061">
    <property type="entry name" value="THDP-binding"/>
</dbReference>
<keyword evidence="11" id="KW-0786">Thiamine pyrophosphate</keyword>
<dbReference type="Pfam" id="PF02780">
    <property type="entry name" value="Transketolase_C"/>
    <property type="match status" value="1"/>
</dbReference>
<accession>A0A644VS09</accession>
<dbReference type="GO" id="GO:0046872">
    <property type="term" value="F:metal ion binding"/>
    <property type="evidence" value="ECO:0007669"/>
    <property type="project" value="UniProtKB-KW"/>
</dbReference>
<evidence type="ECO:0000256" key="6">
    <source>
        <dbReference type="ARBA" id="ARBA00013150"/>
    </source>
</evidence>
<comment type="pathway">
    <text evidence="3">Metabolic intermediate biosynthesis; 1-deoxy-D-xylulose 5-phosphate biosynthesis; 1-deoxy-D-xylulose 5-phosphate from D-glyceraldehyde 3-phosphate and pyruvate: step 1/1.</text>
</comment>
<evidence type="ECO:0000256" key="7">
    <source>
        <dbReference type="ARBA" id="ARBA00022679"/>
    </source>
</evidence>
<protein>
    <recommendedName>
        <fullName evidence="6">1-deoxy-D-xylulose-5-phosphate synthase</fullName>
        <ecNumber evidence="6">2.2.1.7</ecNumber>
    </recommendedName>
</protein>
<dbReference type="PROSITE" id="PS00802">
    <property type="entry name" value="TRANSKETOLASE_2"/>
    <property type="match status" value="1"/>
</dbReference>
<feature type="domain" description="Transketolase-like pyrimidine-binding" evidence="13">
    <location>
        <begin position="320"/>
        <end position="484"/>
    </location>
</feature>
<name>A0A644VS09_9ZZZZ</name>